<comment type="caution">
    <text evidence="2">The sequence shown here is derived from an EMBL/GenBank/DDBJ whole genome shotgun (WGS) entry which is preliminary data.</text>
</comment>
<dbReference type="AlphaFoldDB" id="A0A9P4PMM8"/>
<reference evidence="2" key="1">
    <citation type="journal article" date="2020" name="Stud. Mycol.">
        <title>101 Dothideomycetes genomes: a test case for predicting lifestyles and emergence of pathogens.</title>
        <authorList>
            <person name="Haridas S."/>
            <person name="Albert R."/>
            <person name="Binder M."/>
            <person name="Bloem J."/>
            <person name="Labutti K."/>
            <person name="Salamov A."/>
            <person name="Andreopoulos B."/>
            <person name="Baker S."/>
            <person name="Barry K."/>
            <person name="Bills G."/>
            <person name="Bluhm B."/>
            <person name="Cannon C."/>
            <person name="Castanera R."/>
            <person name="Culley D."/>
            <person name="Daum C."/>
            <person name="Ezra D."/>
            <person name="Gonzalez J."/>
            <person name="Henrissat B."/>
            <person name="Kuo A."/>
            <person name="Liang C."/>
            <person name="Lipzen A."/>
            <person name="Lutzoni F."/>
            <person name="Magnuson J."/>
            <person name="Mondo S."/>
            <person name="Nolan M."/>
            <person name="Ohm R."/>
            <person name="Pangilinan J."/>
            <person name="Park H.-J."/>
            <person name="Ramirez L."/>
            <person name="Alfaro M."/>
            <person name="Sun H."/>
            <person name="Tritt A."/>
            <person name="Yoshinaga Y."/>
            <person name="Zwiers L.-H."/>
            <person name="Turgeon B."/>
            <person name="Goodwin S."/>
            <person name="Spatafora J."/>
            <person name="Crous P."/>
            <person name="Grigoriev I."/>
        </authorList>
    </citation>
    <scope>NUCLEOTIDE SEQUENCE</scope>
    <source>
        <strain evidence="2">CBS 690.94</strain>
    </source>
</reference>
<evidence type="ECO:0000313" key="3">
    <source>
        <dbReference type="Proteomes" id="UP000799764"/>
    </source>
</evidence>
<dbReference type="EMBL" id="MU001497">
    <property type="protein sequence ID" value="KAF2447001.1"/>
    <property type="molecule type" value="Genomic_DNA"/>
</dbReference>
<protein>
    <submittedName>
        <fullName evidence="2">Uncharacterized protein</fullName>
    </submittedName>
</protein>
<evidence type="ECO:0000256" key="1">
    <source>
        <dbReference type="SAM" id="MobiDB-lite"/>
    </source>
</evidence>
<evidence type="ECO:0000313" key="2">
    <source>
        <dbReference type="EMBL" id="KAF2447001.1"/>
    </source>
</evidence>
<dbReference type="Proteomes" id="UP000799764">
    <property type="component" value="Unassembled WGS sequence"/>
</dbReference>
<accession>A0A9P4PMM8</accession>
<name>A0A9P4PMM8_9PLEO</name>
<dbReference type="OrthoDB" id="10666863at2759"/>
<proteinExistence type="predicted"/>
<keyword evidence="3" id="KW-1185">Reference proteome</keyword>
<organism evidence="2 3">
    <name type="scientific">Karstenula rhodostoma CBS 690.94</name>
    <dbReference type="NCBI Taxonomy" id="1392251"/>
    <lineage>
        <taxon>Eukaryota</taxon>
        <taxon>Fungi</taxon>
        <taxon>Dikarya</taxon>
        <taxon>Ascomycota</taxon>
        <taxon>Pezizomycotina</taxon>
        <taxon>Dothideomycetes</taxon>
        <taxon>Pleosporomycetidae</taxon>
        <taxon>Pleosporales</taxon>
        <taxon>Massarineae</taxon>
        <taxon>Didymosphaeriaceae</taxon>
        <taxon>Karstenula</taxon>
    </lineage>
</organism>
<feature type="region of interest" description="Disordered" evidence="1">
    <location>
        <begin position="146"/>
        <end position="169"/>
    </location>
</feature>
<gene>
    <name evidence="2" type="ORF">P171DRAFT_243097</name>
</gene>
<sequence length="169" mass="18348">MSTLFSESQNFLMMLLSNGSTLLLITTLFSCCKAIRTEQVLPGHHVRRNDGAGHPEEFSSHSNALIPPAAQVDWANSALAPPSSTLVSTGISATPSKTRISATSIYNQTPPPTLSLAKSPGLFRSRNGELEDWPEVHRAAKGLMHREAAPKNKHKHTHTPTPTPTHELK</sequence>